<keyword evidence="3" id="KW-0238">DNA-binding</keyword>
<evidence type="ECO:0000313" key="8">
    <source>
        <dbReference type="Proteomes" id="UP000570678"/>
    </source>
</evidence>
<organism evidence="7 8">
    <name type="scientific">Nocardia flavorosea</name>
    <dbReference type="NCBI Taxonomy" id="53429"/>
    <lineage>
        <taxon>Bacteria</taxon>
        <taxon>Bacillati</taxon>
        <taxon>Actinomycetota</taxon>
        <taxon>Actinomycetes</taxon>
        <taxon>Mycobacteriales</taxon>
        <taxon>Nocardiaceae</taxon>
        <taxon>Nocardia</taxon>
    </lineage>
</organism>
<dbReference type="AlphaFoldDB" id="A0A846Y843"/>
<dbReference type="SUPFAM" id="SSF46785">
    <property type="entry name" value="Winged helix' DNA-binding domain"/>
    <property type="match status" value="1"/>
</dbReference>
<dbReference type="Pfam" id="PF00126">
    <property type="entry name" value="HTH_1"/>
    <property type="match status" value="1"/>
</dbReference>
<dbReference type="InterPro" id="IPR036388">
    <property type="entry name" value="WH-like_DNA-bd_sf"/>
</dbReference>
<dbReference type="FunFam" id="1.10.10.10:FF:000001">
    <property type="entry name" value="LysR family transcriptional regulator"/>
    <property type="match status" value="1"/>
</dbReference>
<keyword evidence="2" id="KW-0805">Transcription regulation</keyword>
<dbReference type="Pfam" id="PF03466">
    <property type="entry name" value="LysR_substrate"/>
    <property type="match status" value="1"/>
</dbReference>
<protein>
    <submittedName>
        <fullName evidence="7">LysR family transcriptional regulator</fullName>
    </submittedName>
</protein>
<evidence type="ECO:0000256" key="4">
    <source>
        <dbReference type="ARBA" id="ARBA00023159"/>
    </source>
</evidence>
<dbReference type="Gene3D" id="3.40.190.10">
    <property type="entry name" value="Periplasmic binding protein-like II"/>
    <property type="match status" value="2"/>
</dbReference>
<evidence type="ECO:0000313" key="7">
    <source>
        <dbReference type="EMBL" id="NKY55736.1"/>
    </source>
</evidence>
<evidence type="ECO:0000259" key="6">
    <source>
        <dbReference type="PROSITE" id="PS50931"/>
    </source>
</evidence>
<dbReference type="PANTHER" id="PTHR30346">
    <property type="entry name" value="TRANSCRIPTIONAL DUAL REGULATOR HCAR-RELATED"/>
    <property type="match status" value="1"/>
</dbReference>
<evidence type="ECO:0000256" key="3">
    <source>
        <dbReference type="ARBA" id="ARBA00023125"/>
    </source>
</evidence>
<dbReference type="GO" id="GO:0003700">
    <property type="term" value="F:DNA-binding transcription factor activity"/>
    <property type="evidence" value="ECO:0007669"/>
    <property type="project" value="InterPro"/>
</dbReference>
<evidence type="ECO:0000256" key="2">
    <source>
        <dbReference type="ARBA" id="ARBA00023015"/>
    </source>
</evidence>
<name>A0A846Y843_9NOCA</name>
<keyword evidence="4" id="KW-0010">Activator</keyword>
<dbReference type="PROSITE" id="PS50931">
    <property type="entry name" value="HTH_LYSR"/>
    <property type="match status" value="1"/>
</dbReference>
<evidence type="ECO:0000256" key="5">
    <source>
        <dbReference type="ARBA" id="ARBA00023163"/>
    </source>
</evidence>
<feature type="domain" description="HTH lysR-type" evidence="6">
    <location>
        <begin position="5"/>
        <end position="62"/>
    </location>
</feature>
<evidence type="ECO:0000256" key="1">
    <source>
        <dbReference type="ARBA" id="ARBA00009437"/>
    </source>
</evidence>
<keyword evidence="5" id="KW-0804">Transcription</keyword>
<dbReference type="InterPro" id="IPR036390">
    <property type="entry name" value="WH_DNA-bd_sf"/>
</dbReference>
<reference evidence="7 8" key="1">
    <citation type="submission" date="2020-04" db="EMBL/GenBank/DDBJ databases">
        <title>MicrobeNet Type strains.</title>
        <authorList>
            <person name="Nicholson A.C."/>
        </authorList>
    </citation>
    <scope>NUCLEOTIDE SEQUENCE [LARGE SCALE GENOMIC DNA]</scope>
    <source>
        <strain evidence="7 8">JCM 3332</strain>
    </source>
</reference>
<comment type="similarity">
    <text evidence="1">Belongs to the LysR transcriptional regulatory family.</text>
</comment>
<gene>
    <name evidence="7" type="ORF">HGA15_06090</name>
</gene>
<dbReference type="Proteomes" id="UP000570678">
    <property type="component" value="Unassembled WGS sequence"/>
</dbReference>
<dbReference type="InterPro" id="IPR000847">
    <property type="entry name" value="LysR_HTH_N"/>
</dbReference>
<dbReference type="CDD" id="cd08414">
    <property type="entry name" value="PBP2_LTTR_aromatics_like"/>
    <property type="match status" value="1"/>
</dbReference>
<dbReference type="GO" id="GO:0032993">
    <property type="term" value="C:protein-DNA complex"/>
    <property type="evidence" value="ECO:0007669"/>
    <property type="project" value="TreeGrafter"/>
</dbReference>
<dbReference type="PANTHER" id="PTHR30346:SF28">
    <property type="entry name" value="HTH-TYPE TRANSCRIPTIONAL REGULATOR CYNR"/>
    <property type="match status" value="1"/>
</dbReference>
<dbReference type="Gene3D" id="1.10.10.10">
    <property type="entry name" value="Winged helix-like DNA-binding domain superfamily/Winged helix DNA-binding domain"/>
    <property type="match status" value="1"/>
</dbReference>
<dbReference type="EMBL" id="JAAXOT010000002">
    <property type="protein sequence ID" value="NKY55736.1"/>
    <property type="molecule type" value="Genomic_DNA"/>
</dbReference>
<comment type="caution">
    <text evidence="7">The sequence shown here is derived from an EMBL/GenBank/DDBJ whole genome shotgun (WGS) entry which is preliminary data.</text>
</comment>
<accession>A0A846Y843</accession>
<proteinExistence type="inferred from homology"/>
<dbReference type="InterPro" id="IPR005119">
    <property type="entry name" value="LysR_subst-bd"/>
</dbReference>
<keyword evidence="8" id="KW-1185">Reference proteome</keyword>
<dbReference type="GO" id="GO:0003677">
    <property type="term" value="F:DNA binding"/>
    <property type="evidence" value="ECO:0007669"/>
    <property type="project" value="UniProtKB-KW"/>
</dbReference>
<dbReference type="SUPFAM" id="SSF53850">
    <property type="entry name" value="Periplasmic binding protein-like II"/>
    <property type="match status" value="1"/>
</dbReference>
<sequence>MSIDISPRVLRYFLAVAEELHFGRAAIRLYIAQPSLSHQIRKLEQTLGTPLFMRSSRQVQLTAAGRTLVREAPKALAALEQAVQLTRLAGSGIATTIRLGYTPVTGFDTLTTLLDALREAHPDLVVDPREIFSAEMPERLRAGDLDIGLALSPQLVDGVAGEILREEPVSALLSTRHRLADTPRIPVTALRDETLLLFPRHLAPAYYDGIVDAFHEAGSAPEICAFEKPPVYAMLARLAGGREVGLAPASFAEHAATTAAGIVVRDVVDPPILAELSMLWPANDPSPAIANVLVTARRCAEHNKWLRNPVT</sequence>
<dbReference type="PRINTS" id="PR00039">
    <property type="entry name" value="HTHLYSR"/>
</dbReference>
<dbReference type="RefSeq" id="WP_062973621.1">
    <property type="nucleotide sequence ID" value="NZ_JAAXOT010000002.1"/>
</dbReference>